<dbReference type="EMBL" id="JAFEMO010000002">
    <property type="protein sequence ID" value="KAH7575573.1"/>
    <property type="molecule type" value="Genomic_DNA"/>
</dbReference>
<gene>
    <name evidence="2" type="ORF">JRO89_XS02G0151300</name>
</gene>
<keyword evidence="1" id="KW-1133">Transmembrane helix</keyword>
<proteinExistence type="predicted"/>
<evidence type="ECO:0000313" key="3">
    <source>
        <dbReference type="Proteomes" id="UP000827721"/>
    </source>
</evidence>
<name>A0ABQ8IGE2_9ROSI</name>
<dbReference type="PANTHER" id="PTHR33735">
    <property type="entry name" value="EXPRESSED PROTEIN"/>
    <property type="match status" value="1"/>
</dbReference>
<comment type="caution">
    <text evidence="2">The sequence shown here is derived from an EMBL/GenBank/DDBJ whole genome shotgun (WGS) entry which is preliminary data.</text>
</comment>
<keyword evidence="1" id="KW-0472">Membrane</keyword>
<dbReference type="Proteomes" id="UP000827721">
    <property type="component" value="Unassembled WGS sequence"/>
</dbReference>
<organism evidence="2 3">
    <name type="scientific">Xanthoceras sorbifolium</name>
    <dbReference type="NCBI Taxonomy" id="99658"/>
    <lineage>
        <taxon>Eukaryota</taxon>
        <taxon>Viridiplantae</taxon>
        <taxon>Streptophyta</taxon>
        <taxon>Embryophyta</taxon>
        <taxon>Tracheophyta</taxon>
        <taxon>Spermatophyta</taxon>
        <taxon>Magnoliopsida</taxon>
        <taxon>eudicotyledons</taxon>
        <taxon>Gunneridae</taxon>
        <taxon>Pentapetalae</taxon>
        <taxon>rosids</taxon>
        <taxon>malvids</taxon>
        <taxon>Sapindales</taxon>
        <taxon>Sapindaceae</taxon>
        <taxon>Xanthoceroideae</taxon>
        <taxon>Xanthoceras</taxon>
    </lineage>
</organism>
<dbReference type="PANTHER" id="PTHR33735:SF10">
    <property type="entry name" value="EXPRESSED PROTEIN"/>
    <property type="match status" value="1"/>
</dbReference>
<sequence length="218" mass="25087">MSKTGSWSNSYKLQSFLELFYRYRSCSTQNCPANFHRFEVAKLGHGYSIHQGLQSIGSNSGIWKKQNTNKVKLKDEMDKFRPAAGPSPPPPPRFNFFLWARWVLGSLLTLFLPLWKQKWDKLYKIEGEAEMVAEEIEKIAEATEKLSEEAADKIPENHQKLKDTALFIQRLSKATAHDAQLTLNIFHKVDELKEDLNDLETLVEPIVDKIVHQKSQGK</sequence>
<accession>A0ABQ8IGE2</accession>
<keyword evidence="3" id="KW-1185">Reference proteome</keyword>
<feature type="transmembrane region" description="Helical" evidence="1">
    <location>
        <begin position="96"/>
        <end position="115"/>
    </location>
</feature>
<evidence type="ECO:0000313" key="2">
    <source>
        <dbReference type="EMBL" id="KAH7575573.1"/>
    </source>
</evidence>
<keyword evidence="1" id="KW-0812">Transmembrane</keyword>
<evidence type="ECO:0000256" key="1">
    <source>
        <dbReference type="SAM" id="Phobius"/>
    </source>
</evidence>
<evidence type="ECO:0008006" key="4">
    <source>
        <dbReference type="Google" id="ProtNLM"/>
    </source>
</evidence>
<reference evidence="2 3" key="1">
    <citation type="submission" date="2021-02" db="EMBL/GenBank/DDBJ databases">
        <title>Plant Genome Project.</title>
        <authorList>
            <person name="Zhang R.-G."/>
        </authorList>
    </citation>
    <scope>NUCLEOTIDE SEQUENCE [LARGE SCALE GENOMIC DNA]</scope>
    <source>
        <tissue evidence="2">Leaves</tissue>
    </source>
</reference>
<protein>
    <recommendedName>
        <fullName evidence="4">C2H2-type domain-containing protein</fullName>
    </recommendedName>
</protein>